<dbReference type="PATRIC" id="fig|1234409.3.peg.970"/>
<feature type="domain" description="Capsule synthesis protein CapA" evidence="8">
    <location>
        <begin position="2"/>
        <end position="182"/>
    </location>
</feature>
<dbReference type="STRING" id="1234409.C683_1019"/>
<comment type="cofactor">
    <cofactor evidence="1">
        <name>Fe(3+)</name>
        <dbReference type="ChEBI" id="CHEBI:29034"/>
    </cofactor>
</comment>
<dbReference type="PANTHER" id="PTHR36303:SF1">
    <property type="entry name" value="2',3'-CYCLIC-NUCLEOTIDE 2'-PHOSPHODIESTERASE"/>
    <property type="match status" value="1"/>
</dbReference>
<dbReference type="InterPro" id="IPR005235">
    <property type="entry name" value="YmdB-like"/>
</dbReference>
<evidence type="ECO:0000313" key="10">
    <source>
        <dbReference type="Proteomes" id="UP000016057"/>
    </source>
</evidence>
<comment type="caution">
    <text evidence="9">The sequence shown here is derived from an EMBL/GenBank/DDBJ whole genome shotgun (WGS) entry which is preliminary data.</text>
</comment>
<evidence type="ECO:0000256" key="7">
    <source>
        <dbReference type="PIRSR" id="PIRSR004789-51"/>
    </source>
</evidence>
<dbReference type="GO" id="GO:0004113">
    <property type="term" value="F:2',3'-cyclic-nucleotide 3'-phosphodiesterase activity"/>
    <property type="evidence" value="ECO:0007669"/>
    <property type="project" value="TreeGrafter"/>
</dbReference>
<evidence type="ECO:0000259" key="8">
    <source>
        <dbReference type="SMART" id="SM00854"/>
    </source>
</evidence>
<feature type="binding site" evidence="7">
    <location>
        <position position="39"/>
    </location>
    <ligand>
        <name>Fe cation</name>
        <dbReference type="ChEBI" id="CHEBI:24875"/>
        <label>1</label>
    </ligand>
</feature>
<feature type="binding site" evidence="7">
    <location>
        <position position="68"/>
    </location>
    <ligand>
        <name>Fe cation</name>
        <dbReference type="ChEBI" id="CHEBI:24875"/>
        <label>2</label>
    </ligand>
</feature>
<feature type="binding site" evidence="7">
    <location>
        <position position="8"/>
    </location>
    <ligand>
        <name>Fe cation</name>
        <dbReference type="ChEBI" id="CHEBI:24875"/>
        <label>1</label>
    </ligand>
</feature>
<gene>
    <name evidence="9" type="ORF">C683_1019</name>
</gene>
<sequence length="261" mass="29254">MRILFVGDVVGLPGQEMIQRHLGALKRELRPQLTIVNGENAALNGRGITKDIYKKLLQEGADVVTLGNHAWDQKETKEWIDEAKKIVRPLNYPVSYGQGSVVVNVNGVKVQVINAQGRTFMLPLDDPFLAVEKEIEREKEAEIIFVDFHAETTSEKQAFAHYFDGRVTAVCGTHTHVQTNDARCLPKGTAYVTDVGMTGPEDGILGMKKEPVIERFLTNLPQRFEVETSGTRVLSYAVIDIDDKTKQAKKIEVQRIVEPWN</sequence>
<keyword evidence="2 7" id="KW-0479">Metal-binding</keyword>
<dbReference type="RefSeq" id="WP_009491618.1">
    <property type="nucleotide sequence ID" value="NZ_AMYT01000021.1"/>
</dbReference>
<evidence type="ECO:0000256" key="2">
    <source>
        <dbReference type="ARBA" id="ARBA00022723"/>
    </source>
</evidence>
<evidence type="ECO:0000256" key="6">
    <source>
        <dbReference type="PIRSR" id="PIRSR004789-50"/>
    </source>
</evidence>
<reference evidence="9 10" key="1">
    <citation type="journal article" date="2013" name="Genome Announc.">
        <title>Draft Genome Sequence of Catellicoccus marimammalium, a Novel Species Commonly Found in Gull Feces.</title>
        <authorList>
            <person name="Weigand M.R."/>
            <person name="Ryu H."/>
            <person name="Bozcek L."/>
            <person name="Konstantinidis K.T."/>
            <person name="Santo Domingo J.W."/>
        </authorList>
    </citation>
    <scope>NUCLEOTIDE SEQUENCE [LARGE SCALE GENOMIC DNA]</scope>
    <source>
        <strain evidence="9 10">M35/04/3</strain>
    </source>
</reference>
<dbReference type="eggNOG" id="COG1692">
    <property type="taxonomic scope" value="Bacteria"/>
</dbReference>
<evidence type="ECO:0000256" key="5">
    <source>
        <dbReference type="ARBA" id="ARBA00061401"/>
    </source>
</evidence>
<feature type="binding site" evidence="7">
    <location>
        <position position="174"/>
    </location>
    <ligand>
        <name>Fe cation</name>
        <dbReference type="ChEBI" id="CHEBI:24875"/>
        <label>2</label>
    </ligand>
</feature>
<dbReference type="Pfam" id="PF13277">
    <property type="entry name" value="YmdB"/>
    <property type="match status" value="1"/>
</dbReference>
<dbReference type="PIRSF" id="PIRSF004789">
    <property type="entry name" value="DR1281"/>
    <property type="match status" value="1"/>
</dbReference>
<dbReference type="SUPFAM" id="SSF56300">
    <property type="entry name" value="Metallo-dependent phosphatases"/>
    <property type="match status" value="1"/>
</dbReference>
<protein>
    <submittedName>
        <fullName evidence="9">Phosphoesterase</fullName>
    </submittedName>
</protein>
<dbReference type="GO" id="GO:0046872">
    <property type="term" value="F:metal ion binding"/>
    <property type="evidence" value="ECO:0007669"/>
    <property type="project" value="UniProtKB-KW"/>
</dbReference>
<keyword evidence="4" id="KW-0408">Iron</keyword>
<name>K8ZKB0_9ENTE</name>
<dbReference type="AlphaFoldDB" id="K8ZKB0"/>
<dbReference type="SMART" id="SM00854">
    <property type="entry name" value="PGA_cap"/>
    <property type="match status" value="1"/>
</dbReference>
<feature type="binding site" evidence="7">
    <location>
        <position position="39"/>
    </location>
    <ligand>
        <name>Fe cation</name>
        <dbReference type="ChEBI" id="CHEBI:24875"/>
        <label>2</label>
    </ligand>
</feature>
<feature type="active site" description="Proton donor" evidence="6">
    <location>
        <position position="69"/>
    </location>
</feature>
<evidence type="ECO:0000313" key="9">
    <source>
        <dbReference type="EMBL" id="EKU27023.1"/>
    </source>
</evidence>
<keyword evidence="3" id="KW-0378">Hydrolase</keyword>
<accession>K8ZKB0</accession>
<dbReference type="EMBL" id="AMYT01000021">
    <property type="protein sequence ID" value="EKU27023.1"/>
    <property type="molecule type" value="Genomic_DNA"/>
</dbReference>
<dbReference type="PANTHER" id="PTHR36303">
    <property type="entry name" value="2',3'-CYCLIC-NUCLEOTIDE 2'-PHOSPHODIESTERASE"/>
    <property type="match status" value="1"/>
</dbReference>
<evidence type="ECO:0000256" key="4">
    <source>
        <dbReference type="ARBA" id="ARBA00023004"/>
    </source>
</evidence>
<feature type="binding site" evidence="7">
    <location>
        <position position="176"/>
    </location>
    <ligand>
        <name>Fe cation</name>
        <dbReference type="ChEBI" id="CHEBI:24875"/>
        <label>1</label>
    </ligand>
</feature>
<comment type="similarity">
    <text evidence="5">Belongs to the YmdB-like family.</text>
</comment>
<feature type="binding site" evidence="7">
    <location>
        <position position="40"/>
    </location>
    <ligand>
        <name>Fe cation</name>
        <dbReference type="ChEBI" id="CHEBI:24875"/>
        <label>1</label>
    </ligand>
</feature>
<proteinExistence type="inferred from homology"/>
<dbReference type="OrthoDB" id="9801109at2"/>
<dbReference type="Proteomes" id="UP000016057">
    <property type="component" value="Unassembled WGS sequence"/>
</dbReference>
<dbReference type="NCBIfam" id="TIGR00282">
    <property type="entry name" value="TIGR00282 family metallophosphoesterase"/>
    <property type="match status" value="1"/>
</dbReference>
<evidence type="ECO:0000256" key="3">
    <source>
        <dbReference type="ARBA" id="ARBA00022801"/>
    </source>
</evidence>
<dbReference type="InterPro" id="IPR019079">
    <property type="entry name" value="Capsule_synth_CapA"/>
</dbReference>
<dbReference type="FunFam" id="3.60.21.10:FF:000016">
    <property type="entry name" value="Putative metallophosphoesterase"/>
    <property type="match status" value="1"/>
</dbReference>
<dbReference type="Gene3D" id="3.60.21.10">
    <property type="match status" value="1"/>
</dbReference>
<dbReference type="InterPro" id="IPR029052">
    <property type="entry name" value="Metallo-depent_PP-like"/>
</dbReference>
<feature type="binding site" evidence="7">
    <location>
        <position position="149"/>
    </location>
    <ligand>
        <name>Fe cation</name>
        <dbReference type="ChEBI" id="CHEBI:24875"/>
        <label>2</label>
    </ligand>
</feature>
<keyword evidence="10" id="KW-1185">Reference proteome</keyword>
<evidence type="ECO:0000256" key="1">
    <source>
        <dbReference type="ARBA" id="ARBA00001965"/>
    </source>
</evidence>
<organism evidence="9 10">
    <name type="scientific">Catellicoccus marimammalium M35/04/3</name>
    <dbReference type="NCBI Taxonomy" id="1234409"/>
    <lineage>
        <taxon>Bacteria</taxon>
        <taxon>Bacillati</taxon>
        <taxon>Bacillota</taxon>
        <taxon>Bacilli</taxon>
        <taxon>Lactobacillales</taxon>
        <taxon>Enterococcaceae</taxon>
        <taxon>Catellicoccus</taxon>
    </lineage>
</organism>